<evidence type="ECO:0000313" key="1">
    <source>
        <dbReference type="EMBL" id="MCW3169863.1"/>
    </source>
</evidence>
<dbReference type="RefSeq" id="WP_264751033.1">
    <property type="nucleotide sequence ID" value="NZ_JAPDHW010000011.1"/>
</dbReference>
<sequence length="151" mass="17061">MKKINIMKKILYSFLIFSSTILLGQKNTKVKFAICNGAVGTTEMFEPHKKDIESTTFFMATTKLPQHLQKFSYLAEGGLTELKFKKNVGAPDIMSLAALNEQSNVAKDTKVMIDGYVFDNPETNIYIVMVKRIDVKEDNGEKYLSIFTSDN</sequence>
<gene>
    <name evidence="1" type="ORF">OMO38_15160</name>
</gene>
<dbReference type="Proteomes" id="UP001163731">
    <property type="component" value="Unassembled WGS sequence"/>
</dbReference>
<organism evidence="1 2">
    <name type="scientific">Chryseobacterium kimseyorum</name>
    <dbReference type="NCBI Taxonomy" id="2984028"/>
    <lineage>
        <taxon>Bacteria</taxon>
        <taxon>Pseudomonadati</taxon>
        <taxon>Bacteroidota</taxon>
        <taxon>Flavobacteriia</taxon>
        <taxon>Flavobacteriales</taxon>
        <taxon>Weeksellaceae</taxon>
        <taxon>Chryseobacterium group</taxon>
        <taxon>Chryseobacterium</taxon>
    </lineage>
</organism>
<dbReference type="EMBL" id="JAPDHW010000011">
    <property type="protein sequence ID" value="MCW3169863.1"/>
    <property type="molecule type" value="Genomic_DNA"/>
</dbReference>
<proteinExistence type="predicted"/>
<evidence type="ECO:0000313" key="2">
    <source>
        <dbReference type="Proteomes" id="UP001163731"/>
    </source>
</evidence>
<protein>
    <submittedName>
        <fullName evidence="1">Uncharacterized protein</fullName>
    </submittedName>
</protein>
<keyword evidence="2" id="KW-1185">Reference proteome</keyword>
<name>A0ABT3I1G9_9FLAO</name>
<reference evidence="1" key="1">
    <citation type="submission" date="2022-10" db="EMBL/GenBank/DDBJ databases">
        <title>Chryseobacterium babae sp. nov. isolated from the gut of the beetle Oryctes rhinoceros, and Chryseobacterium kimseyorum sp. nov., isolated from a stick insect rearing cage.</title>
        <authorList>
            <person name="Shelomi M."/>
            <person name="Han C.-J."/>
            <person name="Chen W.-M."/>
            <person name="Chen H.-K."/>
            <person name="Liaw S.-J."/>
            <person name="Muhle E."/>
            <person name="Clermont D."/>
        </authorList>
    </citation>
    <scope>NUCLEOTIDE SEQUENCE</scope>
    <source>
        <strain evidence="1">09-1422</strain>
    </source>
</reference>
<comment type="caution">
    <text evidence="1">The sequence shown here is derived from an EMBL/GenBank/DDBJ whole genome shotgun (WGS) entry which is preliminary data.</text>
</comment>
<accession>A0ABT3I1G9</accession>